<dbReference type="Gene3D" id="2.80.10.50">
    <property type="match status" value="1"/>
</dbReference>
<feature type="region of interest" description="Disordered" evidence="1">
    <location>
        <begin position="314"/>
        <end position="338"/>
    </location>
</feature>
<dbReference type="EMBL" id="CAIE01000018">
    <property type="protein sequence ID" value="CCH17482.1"/>
    <property type="molecule type" value="Genomic_DNA"/>
</dbReference>
<dbReference type="InterPro" id="IPR035992">
    <property type="entry name" value="Ricin_B-like_lectins"/>
</dbReference>
<accession>I0L0Y5</accession>
<keyword evidence="2" id="KW-1133">Transmembrane helix</keyword>
<evidence type="ECO:0000256" key="2">
    <source>
        <dbReference type="SAM" id="Phobius"/>
    </source>
</evidence>
<evidence type="ECO:0000313" key="4">
    <source>
        <dbReference type="Proteomes" id="UP000003448"/>
    </source>
</evidence>
<evidence type="ECO:0008006" key="5">
    <source>
        <dbReference type="Google" id="ProtNLM"/>
    </source>
</evidence>
<reference evidence="4" key="1">
    <citation type="journal article" date="2012" name="J. Bacteriol.">
        <title>Genome Sequence of Micromonospora lupini Lupac 08, Isolated from Root Nodules of Lupinus angustifolius.</title>
        <authorList>
            <person name="Alonso-Vega P."/>
            <person name="Normand P."/>
            <person name="Bacigalupe R."/>
            <person name="Pujic P."/>
            <person name="Lajus A."/>
            <person name="Vallenet D."/>
            <person name="Carro L."/>
            <person name="Coll P."/>
            <person name="Trujillo M.E."/>
        </authorList>
    </citation>
    <scope>NUCLEOTIDE SEQUENCE [LARGE SCALE GENOMIC DNA]</scope>
    <source>
        <strain evidence="4">Lupac 08</strain>
    </source>
</reference>
<dbReference type="AlphaFoldDB" id="I0L0Y5"/>
<keyword evidence="2" id="KW-0472">Membrane</keyword>
<evidence type="ECO:0000256" key="1">
    <source>
        <dbReference type="SAM" id="MobiDB-lite"/>
    </source>
</evidence>
<dbReference type="CDD" id="cd00161">
    <property type="entry name" value="beta-trefoil_Ricin-like"/>
    <property type="match status" value="1"/>
</dbReference>
<feature type="region of interest" description="Disordered" evidence="1">
    <location>
        <begin position="98"/>
        <end position="118"/>
    </location>
</feature>
<name>I0L0Y5_9ACTN</name>
<evidence type="ECO:0000313" key="3">
    <source>
        <dbReference type="EMBL" id="CCH17482.1"/>
    </source>
</evidence>
<feature type="compositionally biased region" description="Low complexity" evidence="1">
    <location>
        <begin position="164"/>
        <end position="187"/>
    </location>
</feature>
<feature type="region of interest" description="Disordered" evidence="1">
    <location>
        <begin position="159"/>
        <end position="213"/>
    </location>
</feature>
<sequence length="338" mass="35793">MMTTGDLRPDEAADPAEFVDLLRHLKDRSRLTFRQLEQHAVAAGDVLARSTAADVLRRSTLPRPEVLAAFVRACGAGDQVDEWLRARDRLAAGAYAAPAAPATAPTPSGASAGDVLTGGPDEARSRWFARPAPLATLLAVAVLAAFGAWFLWPDDDEQRTAEKPAATSTATPGASASAGGNGTPPASGRSRIRPARAPQLCISEGRDRSGGYDDPVAVQRPCAGATPPETYLVPVTDDLYFVKWDHPVNGVGCLTVRREDPGRYLIEPWDKCSTDSGAQLFRFEPTGAVPNAYRLRPADSDLCVGIRDDAGEVPAEAAAEPCTGQPDQEFLVDPVPEG</sequence>
<keyword evidence="4" id="KW-1185">Reference proteome</keyword>
<dbReference type="STRING" id="1150864.MILUP08_42403"/>
<proteinExistence type="predicted"/>
<comment type="caution">
    <text evidence="3">The sequence shown here is derived from an EMBL/GenBank/DDBJ whole genome shotgun (WGS) entry which is preliminary data.</text>
</comment>
<protein>
    <recommendedName>
        <fullName evidence="5">XRE family transcriptional regulator</fullName>
    </recommendedName>
</protein>
<keyword evidence="2" id="KW-0812">Transmembrane</keyword>
<organism evidence="3 4">
    <name type="scientific">Micromonospora lupini str. Lupac 08</name>
    <dbReference type="NCBI Taxonomy" id="1150864"/>
    <lineage>
        <taxon>Bacteria</taxon>
        <taxon>Bacillati</taxon>
        <taxon>Actinomycetota</taxon>
        <taxon>Actinomycetes</taxon>
        <taxon>Micromonosporales</taxon>
        <taxon>Micromonosporaceae</taxon>
        <taxon>Micromonospora</taxon>
    </lineage>
</organism>
<dbReference type="Pfam" id="PF13560">
    <property type="entry name" value="HTH_31"/>
    <property type="match status" value="1"/>
</dbReference>
<feature type="compositionally biased region" description="Low complexity" evidence="1">
    <location>
        <begin position="98"/>
        <end position="112"/>
    </location>
</feature>
<dbReference type="eggNOG" id="COG3409">
    <property type="taxonomic scope" value="Bacteria"/>
</dbReference>
<feature type="transmembrane region" description="Helical" evidence="2">
    <location>
        <begin position="134"/>
        <end position="152"/>
    </location>
</feature>
<dbReference type="Proteomes" id="UP000003448">
    <property type="component" value="Unassembled WGS sequence"/>
</dbReference>
<dbReference type="SUPFAM" id="SSF50370">
    <property type="entry name" value="Ricin B-like lectins"/>
    <property type="match status" value="1"/>
</dbReference>
<gene>
    <name evidence="3" type="ORF">MILUP08_42403</name>
</gene>